<proteinExistence type="predicted"/>
<dbReference type="InParanoid" id="A0A067M3R2"/>
<dbReference type="Proteomes" id="UP000027195">
    <property type="component" value="Unassembled WGS sequence"/>
</dbReference>
<gene>
    <name evidence="1" type="ORF">BOTBODRAFT_247663</name>
</gene>
<organism evidence="1 2">
    <name type="scientific">Botryobasidium botryosum (strain FD-172 SS1)</name>
    <dbReference type="NCBI Taxonomy" id="930990"/>
    <lineage>
        <taxon>Eukaryota</taxon>
        <taxon>Fungi</taxon>
        <taxon>Dikarya</taxon>
        <taxon>Basidiomycota</taxon>
        <taxon>Agaricomycotina</taxon>
        <taxon>Agaricomycetes</taxon>
        <taxon>Cantharellales</taxon>
        <taxon>Botryobasidiaceae</taxon>
        <taxon>Botryobasidium</taxon>
    </lineage>
</organism>
<dbReference type="AlphaFoldDB" id="A0A067M3R2"/>
<dbReference type="HOGENOM" id="CLU_1981288_0_0_1"/>
<evidence type="ECO:0000313" key="1">
    <source>
        <dbReference type="EMBL" id="KDQ06522.1"/>
    </source>
</evidence>
<protein>
    <submittedName>
        <fullName evidence="1">Uncharacterized protein</fullName>
    </submittedName>
</protein>
<accession>A0A067M3R2</accession>
<evidence type="ECO:0000313" key="2">
    <source>
        <dbReference type="Proteomes" id="UP000027195"/>
    </source>
</evidence>
<dbReference type="EMBL" id="KL198133">
    <property type="protein sequence ID" value="KDQ06522.1"/>
    <property type="molecule type" value="Genomic_DNA"/>
</dbReference>
<reference evidence="2" key="1">
    <citation type="journal article" date="2014" name="Proc. Natl. Acad. Sci. U.S.A.">
        <title>Extensive sampling of basidiomycete genomes demonstrates inadequacy of the white-rot/brown-rot paradigm for wood decay fungi.</title>
        <authorList>
            <person name="Riley R."/>
            <person name="Salamov A.A."/>
            <person name="Brown D.W."/>
            <person name="Nagy L.G."/>
            <person name="Floudas D."/>
            <person name="Held B.W."/>
            <person name="Levasseur A."/>
            <person name="Lombard V."/>
            <person name="Morin E."/>
            <person name="Otillar R."/>
            <person name="Lindquist E.A."/>
            <person name="Sun H."/>
            <person name="LaButti K.M."/>
            <person name="Schmutz J."/>
            <person name="Jabbour D."/>
            <person name="Luo H."/>
            <person name="Baker S.E."/>
            <person name="Pisabarro A.G."/>
            <person name="Walton J.D."/>
            <person name="Blanchette R.A."/>
            <person name="Henrissat B."/>
            <person name="Martin F."/>
            <person name="Cullen D."/>
            <person name="Hibbett D.S."/>
            <person name="Grigoriev I.V."/>
        </authorList>
    </citation>
    <scope>NUCLEOTIDE SEQUENCE [LARGE SCALE GENOMIC DNA]</scope>
    <source>
        <strain evidence="2">FD-172 SS1</strain>
    </source>
</reference>
<name>A0A067M3R2_BOTB1</name>
<sequence>MVEEFALKHAPRCLGPLLPTFSHRRWRIEIAVTYFLPCSAIVHGPPESLHAPRCLMILGLCQSRNQLIRTLIYEQNGAPWAQNPSLAPPPSQHPHRQAFARTTTCMALSTGFPGHALDSDWPVMSA</sequence>
<keyword evidence="2" id="KW-1185">Reference proteome</keyword>